<dbReference type="EMBL" id="FOGZ01000039">
    <property type="protein sequence ID" value="SES04359.1"/>
    <property type="molecule type" value="Genomic_DNA"/>
</dbReference>
<sequence>MPAAHPPELRRRALDLVRQGNPVAKTARDLGISQSCLRNWMNHDPINAARKSGVTTDEHKKLVELRFRNCVLELKIDILACRTFASDGVGSRTPRRTRIS</sequence>
<keyword evidence="2" id="KW-1185">Reference proteome</keyword>
<gene>
    <name evidence="1" type="ORF">SAMN05443377_1394</name>
</gene>
<dbReference type="InterPro" id="IPR009057">
    <property type="entry name" value="Homeodomain-like_sf"/>
</dbReference>
<name>A0A1H9U4R1_9ACTN</name>
<dbReference type="AlphaFoldDB" id="A0A1H9U4R1"/>
<dbReference type="STRING" id="64702.SAMN05443377_1394"/>
<organism evidence="1 2">
    <name type="scientific">Propionibacterium cyclohexanicum</name>
    <dbReference type="NCBI Taxonomy" id="64702"/>
    <lineage>
        <taxon>Bacteria</taxon>
        <taxon>Bacillati</taxon>
        <taxon>Actinomycetota</taxon>
        <taxon>Actinomycetes</taxon>
        <taxon>Propionibacteriales</taxon>
        <taxon>Propionibacteriaceae</taxon>
        <taxon>Propionibacterium</taxon>
    </lineage>
</organism>
<protein>
    <submittedName>
        <fullName evidence="1">Transposase</fullName>
    </submittedName>
</protein>
<dbReference type="SUPFAM" id="SSF46689">
    <property type="entry name" value="Homeodomain-like"/>
    <property type="match status" value="1"/>
</dbReference>
<dbReference type="Pfam" id="PF13384">
    <property type="entry name" value="HTH_23"/>
    <property type="match status" value="1"/>
</dbReference>
<evidence type="ECO:0000313" key="2">
    <source>
        <dbReference type="Proteomes" id="UP000198815"/>
    </source>
</evidence>
<reference evidence="1 2" key="1">
    <citation type="submission" date="2016-10" db="EMBL/GenBank/DDBJ databases">
        <authorList>
            <person name="de Groot N.N."/>
        </authorList>
    </citation>
    <scope>NUCLEOTIDE SEQUENCE [LARGE SCALE GENOMIC DNA]</scope>
    <source>
        <strain evidence="1 2">DSM 16859</strain>
    </source>
</reference>
<proteinExistence type="predicted"/>
<dbReference type="Proteomes" id="UP000198815">
    <property type="component" value="Unassembled WGS sequence"/>
</dbReference>
<accession>A0A1H9U4R1</accession>
<evidence type="ECO:0000313" key="1">
    <source>
        <dbReference type="EMBL" id="SES04359.1"/>
    </source>
</evidence>
<dbReference type="Gene3D" id="1.10.10.60">
    <property type="entry name" value="Homeodomain-like"/>
    <property type="match status" value="1"/>
</dbReference>